<dbReference type="Gene3D" id="2.40.10.220">
    <property type="entry name" value="predicted glycosyltransferase like domains"/>
    <property type="match status" value="1"/>
</dbReference>
<dbReference type="EMBL" id="PCVY01000047">
    <property type="protein sequence ID" value="PIQ86313.1"/>
    <property type="molecule type" value="Genomic_DNA"/>
</dbReference>
<evidence type="ECO:0000259" key="1">
    <source>
        <dbReference type="Pfam" id="PF07238"/>
    </source>
</evidence>
<reference evidence="2 3" key="1">
    <citation type="submission" date="2017-09" db="EMBL/GenBank/DDBJ databases">
        <title>Depth-based differentiation of microbial function through sediment-hosted aquifers and enrichment of novel symbionts in the deep terrestrial subsurface.</title>
        <authorList>
            <person name="Probst A.J."/>
            <person name="Ladd B."/>
            <person name="Jarett J.K."/>
            <person name="Geller-Mcgrath D.E."/>
            <person name="Sieber C.M."/>
            <person name="Emerson J.B."/>
            <person name="Anantharaman K."/>
            <person name="Thomas B.C."/>
            <person name="Malmstrom R."/>
            <person name="Stieglmeier M."/>
            <person name="Klingl A."/>
            <person name="Woyke T."/>
            <person name="Ryan C.M."/>
            <person name="Banfield J.F."/>
        </authorList>
    </citation>
    <scope>NUCLEOTIDE SEQUENCE [LARGE SCALE GENOMIC DNA]</scope>
    <source>
        <strain evidence="2">CG11_big_fil_rev_8_21_14_0_20_45_26</strain>
    </source>
</reference>
<organism evidence="2 3">
    <name type="scientific">Candidatus Abzuiibacterium crystallinum</name>
    <dbReference type="NCBI Taxonomy" id="1974748"/>
    <lineage>
        <taxon>Bacteria</taxon>
        <taxon>Pseudomonadati</taxon>
        <taxon>Candidatus Omnitrophota</taxon>
        <taxon>Candidatus Abzuiibacterium</taxon>
    </lineage>
</organism>
<dbReference type="Proteomes" id="UP000230859">
    <property type="component" value="Unassembled WGS sequence"/>
</dbReference>
<evidence type="ECO:0000313" key="3">
    <source>
        <dbReference type="Proteomes" id="UP000230859"/>
    </source>
</evidence>
<dbReference type="Pfam" id="PF07238">
    <property type="entry name" value="PilZ"/>
    <property type="match status" value="1"/>
</dbReference>
<dbReference type="GO" id="GO:0035438">
    <property type="term" value="F:cyclic-di-GMP binding"/>
    <property type="evidence" value="ECO:0007669"/>
    <property type="project" value="InterPro"/>
</dbReference>
<evidence type="ECO:0000313" key="2">
    <source>
        <dbReference type="EMBL" id="PIQ86313.1"/>
    </source>
</evidence>
<dbReference type="AlphaFoldDB" id="A0A2H0LPF2"/>
<feature type="domain" description="PilZ" evidence="1">
    <location>
        <begin position="4"/>
        <end position="101"/>
    </location>
</feature>
<accession>A0A2H0LPF2</accession>
<name>A0A2H0LPF2_9BACT</name>
<dbReference type="SUPFAM" id="SSF141371">
    <property type="entry name" value="PilZ domain-like"/>
    <property type="match status" value="1"/>
</dbReference>
<gene>
    <name evidence="2" type="ORF">COV74_05460</name>
</gene>
<protein>
    <recommendedName>
        <fullName evidence="1">PilZ domain-containing protein</fullName>
    </recommendedName>
</protein>
<proteinExistence type="predicted"/>
<sequence length="130" mass="14868">MDKERRRFKRFDAFMSVKCGLPKATEKELALSLTKDISREGLCVNSNTSFSHGSVVNLEINLPDDPRPIRSSGKVVWSKISSQEEGIDYGIQFVNIDPIDKFRVLDFAYNHWLETKVNDFADPEDVTKLN</sequence>
<dbReference type="InterPro" id="IPR009875">
    <property type="entry name" value="PilZ_domain"/>
</dbReference>
<comment type="caution">
    <text evidence="2">The sequence shown here is derived from an EMBL/GenBank/DDBJ whole genome shotgun (WGS) entry which is preliminary data.</text>
</comment>